<organism evidence="3 4">
    <name type="scientific">Oryza sativa subsp. indica</name>
    <name type="common">Rice</name>
    <dbReference type="NCBI Taxonomy" id="39946"/>
    <lineage>
        <taxon>Eukaryota</taxon>
        <taxon>Viridiplantae</taxon>
        <taxon>Streptophyta</taxon>
        <taxon>Embryophyta</taxon>
        <taxon>Tracheophyta</taxon>
        <taxon>Spermatophyta</taxon>
        <taxon>Magnoliopsida</taxon>
        <taxon>Liliopsida</taxon>
        <taxon>Poales</taxon>
        <taxon>Poaceae</taxon>
        <taxon>BOP clade</taxon>
        <taxon>Oryzoideae</taxon>
        <taxon>Oryzeae</taxon>
        <taxon>Oryzinae</taxon>
        <taxon>Oryza</taxon>
        <taxon>Oryza sativa</taxon>
    </lineage>
</organism>
<dbReference type="EMBL" id="CM000127">
    <property type="protein sequence ID" value="EAY87330.1"/>
    <property type="molecule type" value="Genomic_DNA"/>
</dbReference>
<evidence type="ECO:0000313" key="3">
    <source>
        <dbReference type="EMBL" id="EAY87330.1"/>
    </source>
</evidence>
<evidence type="ECO:0000259" key="2">
    <source>
        <dbReference type="PROSITE" id="PS50127"/>
    </source>
</evidence>
<evidence type="ECO:0000313" key="4">
    <source>
        <dbReference type="Proteomes" id="UP000007015"/>
    </source>
</evidence>
<dbReference type="PANTHER" id="PTHR24068">
    <property type="entry name" value="UBIQUITIN-CONJUGATING ENZYME E2"/>
    <property type="match status" value="1"/>
</dbReference>
<dbReference type="PROSITE" id="PS50127">
    <property type="entry name" value="UBC_2"/>
    <property type="match status" value="1"/>
</dbReference>
<gene>
    <name evidence="3" type="ORF">OsI_08734</name>
</gene>
<evidence type="ECO:0000256" key="1">
    <source>
        <dbReference type="SAM" id="MobiDB-lite"/>
    </source>
</evidence>
<dbReference type="FunFam" id="3.10.110.10:FF:000102">
    <property type="entry name" value="Os02g0721100 protein"/>
    <property type="match status" value="1"/>
</dbReference>
<name>A2X920_ORYSI</name>
<dbReference type="STRING" id="39946.A2X920"/>
<dbReference type="InterPro" id="IPR000608">
    <property type="entry name" value="UBC"/>
</dbReference>
<feature type="compositionally biased region" description="Polar residues" evidence="1">
    <location>
        <begin position="221"/>
        <end position="242"/>
    </location>
</feature>
<dbReference type="OMA" id="VSHYPPN"/>
<dbReference type="Pfam" id="PF00179">
    <property type="entry name" value="UQ_con"/>
    <property type="match status" value="1"/>
</dbReference>
<sequence length="290" mass="31860">MATAPVPEPEPQPELSTAAARRQDEERKTALRIIRNELRLLWRDPSPYLRPGPEPVTDPFHWEVVIDGPAGTPYAGGTFPVDIQLPAAGYPFVHPKVTFKTLVYHPNIDEEGNMVLDAESWSCATKLRGLLIGFVSVLYDPLLDYPINYDIAEQYAYDYERYEAEARAWTREFSSAPVVSHYPPNAVVGRTPPAVPHFPATAARRRAEAEARRRAAAAAASSGSGTKLEQNTVTISSLQSSTHRILKSNKNCRGEHGDEPDATDVAVSRAALTLGDVGRWGTLAISGYPR</sequence>
<accession>A2X920</accession>
<dbReference type="SMART" id="SM00212">
    <property type="entry name" value="UBCc"/>
    <property type="match status" value="1"/>
</dbReference>
<feature type="region of interest" description="Disordered" evidence="1">
    <location>
        <begin position="214"/>
        <end position="242"/>
    </location>
</feature>
<reference evidence="3 4" key="1">
    <citation type="journal article" date="2005" name="PLoS Biol.">
        <title>The genomes of Oryza sativa: a history of duplications.</title>
        <authorList>
            <person name="Yu J."/>
            <person name="Wang J."/>
            <person name="Lin W."/>
            <person name="Li S."/>
            <person name="Li H."/>
            <person name="Zhou J."/>
            <person name="Ni P."/>
            <person name="Dong W."/>
            <person name="Hu S."/>
            <person name="Zeng C."/>
            <person name="Zhang J."/>
            <person name="Zhang Y."/>
            <person name="Li R."/>
            <person name="Xu Z."/>
            <person name="Li S."/>
            <person name="Li X."/>
            <person name="Zheng H."/>
            <person name="Cong L."/>
            <person name="Lin L."/>
            <person name="Yin J."/>
            <person name="Geng J."/>
            <person name="Li G."/>
            <person name="Shi J."/>
            <person name="Liu J."/>
            <person name="Lv H."/>
            <person name="Li J."/>
            <person name="Wang J."/>
            <person name="Deng Y."/>
            <person name="Ran L."/>
            <person name="Shi X."/>
            <person name="Wang X."/>
            <person name="Wu Q."/>
            <person name="Li C."/>
            <person name="Ren X."/>
            <person name="Wang J."/>
            <person name="Wang X."/>
            <person name="Li D."/>
            <person name="Liu D."/>
            <person name="Zhang X."/>
            <person name="Ji Z."/>
            <person name="Zhao W."/>
            <person name="Sun Y."/>
            <person name="Zhang Z."/>
            <person name="Bao J."/>
            <person name="Han Y."/>
            <person name="Dong L."/>
            <person name="Ji J."/>
            <person name="Chen P."/>
            <person name="Wu S."/>
            <person name="Liu J."/>
            <person name="Xiao Y."/>
            <person name="Bu D."/>
            <person name="Tan J."/>
            <person name="Yang L."/>
            <person name="Ye C."/>
            <person name="Zhang J."/>
            <person name="Xu J."/>
            <person name="Zhou Y."/>
            <person name="Yu Y."/>
            <person name="Zhang B."/>
            <person name="Zhuang S."/>
            <person name="Wei H."/>
            <person name="Liu B."/>
            <person name="Lei M."/>
            <person name="Yu H."/>
            <person name="Li Y."/>
            <person name="Xu H."/>
            <person name="Wei S."/>
            <person name="He X."/>
            <person name="Fang L."/>
            <person name="Zhang Z."/>
            <person name="Zhang Y."/>
            <person name="Huang X."/>
            <person name="Su Z."/>
            <person name="Tong W."/>
            <person name="Li J."/>
            <person name="Tong Z."/>
            <person name="Li S."/>
            <person name="Ye J."/>
            <person name="Wang L."/>
            <person name="Fang L."/>
            <person name="Lei T."/>
            <person name="Chen C."/>
            <person name="Chen H."/>
            <person name="Xu Z."/>
            <person name="Li H."/>
            <person name="Huang H."/>
            <person name="Zhang F."/>
            <person name="Xu H."/>
            <person name="Li N."/>
            <person name="Zhao C."/>
            <person name="Li S."/>
            <person name="Dong L."/>
            <person name="Huang Y."/>
            <person name="Li L."/>
            <person name="Xi Y."/>
            <person name="Qi Q."/>
            <person name="Li W."/>
            <person name="Zhang B."/>
            <person name="Hu W."/>
            <person name="Zhang Y."/>
            <person name="Tian X."/>
            <person name="Jiao Y."/>
            <person name="Liang X."/>
            <person name="Jin J."/>
            <person name="Gao L."/>
            <person name="Zheng W."/>
            <person name="Hao B."/>
            <person name="Liu S."/>
            <person name="Wang W."/>
            <person name="Yuan L."/>
            <person name="Cao M."/>
            <person name="McDermott J."/>
            <person name="Samudrala R."/>
            <person name="Wang J."/>
            <person name="Wong G.K."/>
            <person name="Yang H."/>
        </authorList>
    </citation>
    <scope>NUCLEOTIDE SEQUENCE [LARGE SCALE GENOMIC DNA]</scope>
    <source>
        <strain evidence="4">cv. 93-11</strain>
    </source>
</reference>
<dbReference type="AlphaFoldDB" id="A2X920"/>
<dbReference type="Gene3D" id="3.10.110.10">
    <property type="entry name" value="Ubiquitin Conjugating Enzyme"/>
    <property type="match status" value="1"/>
</dbReference>
<dbReference type="InterPro" id="IPR016135">
    <property type="entry name" value="UBQ-conjugating_enzyme/RWD"/>
</dbReference>
<proteinExistence type="predicted"/>
<feature type="region of interest" description="Disordered" evidence="1">
    <location>
        <begin position="1"/>
        <end position="26"/>
    </location>
</feature>
<protein>
    <recommendedName>
        <fullName evidence="2">UBC core domain-containing protein</fullName>
    </recommendedName>
</protein>
<dbReference type="HOGENOM" id="CLU_030988_4_0_1"/>
<dbReference type="Proteomes" id="UP000007015">
    <property type="component" value="Chromosome 2"/>
</dbReference>
<dbReference type="SUPFAM" id="SSF54495">
    <property type="entry name" value="UBC-like"/>
    <property type="match status" value="1"/>
</dbReference>
<keyword evidence="4" id="KW-1185">Reference proteome</keyword>
<feature type="compositionally biased region" description="Pro residues" evidence="1">
    <location>
        <begin position="1"/>
        <end position="12"/>
    </location>
</feature>
<dbReference type="Gramene" id="BGIOSGA005719-TA">
    <property type="protein sequence ID" value="BGIOSGA005719-PA"/>
    <property type="gene ID" value="BGIOSGA005719"/>
</dbReference>
<feature type="domain" description="UBC core" evidence="2">
    <location>
        <begin position="29"/>
        <end position="175"/>
    </location>
</feature>